<dbReference type="PANTHER" id="PTHR38681:SF1">
    <property type="entry name" value="RETROVIRUS-RELATED POL POLYPROTEIN FROM TRANSPOSON 412-LIKE PROTEIN"/>
    <property type="match status" value="1"/>
</dbReference>
<dbReference type="EMBL" id="NCKV01059971">
    <property type="protein sequence ID" value="RWS00431.1"/>
    <property type="molecule type" value="Genomic_DNA"/>
</dbReference>
<accession>A0A443QBM4</accession>
<evidence type="ECO:0000313" key="1">
    <source>
        <dbReference type="EMBL" id="RWS00431.1"/>
    </source>
</evidence>
<gene>
    <name evidence="1" type="ORF">B4U80_03733</name>
</gene>
<proteinExistence type="predicted"/>
<protein>
    <submittedName>
        <fullName evidence="1">Uncharacterized protein</fullName>
    </submittedName>
</protein>
<dbReference type="VEuPathDB" id="VectorBase:LDEU014474"/>
<dbReference type="Proteomes" id="UP000288716">
    <property type="component" value="Unassembled WGS sequence"/>
</dbReference>
<name>A0A443QBM4_9ACAR</name>
<reference evidence="1 2" key="1">
    <citation type="journal article" date="2018" name="Gigascience">
        <title>Genomes of trombidid mites reveal novel predicted allergens and laterally-transferred genes associated with secondary metabolism.</title>
        <authorList>
            <person name="Dong X."/>
            <person name="Chaisiri K."/>
            <person name="Xia D."/>
            <person name="Armstrong S.D."/>
            <person name="Fang Y."/>
            <person name="Donnelly M.J."/>
            <person name="Kadowaki T."/>
            <person name="McGarry J.W."/>
            <person name="Darby A.C."/>
            <person name="Makepeace B.L."/>
        </authorList>
    </citation>
    <scope>NUCLEOTIDE SEQUENCE [LARGE SCALE GENOMIC DNA]</scope>
    <source>
        <strain evidence="1">UoL-UT</strain>
    </source>
</reference>
<dbReference type="AlphaFoldDB" id="A0A443QBM4"/>
<feature type="non-terminal residue" evidence="1">
    <location>
        <position position="159"/>
    </location>
</feature>
<keyword evidence="2" id="KW-1185">Reference proteome</keyword>
<sequence>TSSKGDLNASSAELDYGLELRLPAPFFDAKDNYSFSFEADALSNFKASMSALKPCDSRNYGNQKIFVHPHLTRCTHIFLRVDTVRSPLEKPYADPFKVHSRNSKTMIIDRHGKLVTVSIDRVKPAFLLDDIDISSSSKTPHSITRSGRRVHFPQFYAAC</sequence>
<comment type="caution">
    <text evidence="1">The sequence shown here is derived from an EMBL/GenBank/DDBJ whole genome shotgun (WGS) entry which is preliminary data.</text>
</comment>
<evidence type="ECO:0000313" key="2">
    <source>
        <dbReference type="Proteomes" id="UP000288716"/>
    </source>
</evidence>
<feature type="non-terminal residue" evidence="1">
    <location>
        <position position="1"/>
    </location>
</feature>
<dbReference type="OrthoDB" id="6506414at2759"/>
<organism evidence="1 2">
    <name type="scientific">Leptotrombidium deliense</name>
    <dbReference type="NCBI Taxonomy" id="299467"/>
    <lineage>
        <taxon>Eukaryota</taxon>
        <taxon>Metazoa</taxon>
        <taxon>Ecdysozoa</taxon>
        <taxon>Arthropoda</taxon>
        <taxon>Chelicerata</taxon>
        <taxon>Arachnida</taxon>
        <taxon>Acari</taxon>
        <taxon>Acariformes</taxon>
        <taxon>Trombidiformes</taxon>
        <taxon>Prostigmata</taxon>
        <taxon>Anystina</taxon>
        <taxon>Parasitengona</taxon>
        <taxon>Trombiculoidea</taxon>
        <taxon>Trombiculidae</taxon>
        <taxon>Leptotrombidium</taxon>
    </lineage>
</organism>
<dbReference type="PANTHER" id="PTHR38681">
    <property type="entry name" value="RETROVIRUS-RELATED POL POLYPROTEIN FROM TRANSPOSON 412-LIKE PROTEIN-RELATED"/>
    <property type="match status" value="1"/>
</dbReference>